<name>A0AAV7NX60_PLEWA</name>
<sequence length="75" mass="7795">MSQDTGTTNAQLSLIPVASTEAAAVLIQGCGSCHEAGVCQGAHVHLMAAQMPQKSFRVSWDPSPLLALGYSPEAR</sequence>
<dbReference type="EMBL" id="JANPWB010000012">
    <property type="protein sequence ID" value="KAJ1120668.1"/>
    <property type="molecule type" value="Genomic_DNA"/>
</dbReference>
<proteinExistence type="predicted"/>
<dbReference type="Proteomes" id="UP001066276">
    <property type="component" value="Chromosome 8"/>
</dbReference>
<protein>
    <submittedName>
        <fullName evidence="1">Uncharacterized protein</fullName>
    </submittedName>
</protein>
<evidence type="ECO:0000313" key="2">
    <source>
        <dbReference type="Proteomes" id="UP001066276"/>
    </source>
</evidence>
<comment type="caution">
    <text evidence="1">The sequence shown here is derived from an EMBL/GenBank/DDBJ whole genome shotgun (WGS) entry which is preliminary data.</text>
</comment>
<gene>
    <name evidence="1" type="ORF">NDU88_008830</name>
</gene>
<evidence type="ECO:0000313" key="1">
    <source>
        <dbReference type="EMBL" id="KAJ1120668.1"/>
    </source>
</evidence>
<reference evidence="1" key="1">
    <citation type="journal article" date="2022" name="bioRxiv">
        <title>Sequencing and chromosome-scale assembly of the giantPleurodeles waltlgenome.</title>
        <authorList>
            <person name="Brown T."/>
            <person name="Elewa A."/>
            <person name="Iarovenko S."/>
            <person name="Subramanian E."/>
            <person name="Araus A.J."/>
            <person name="Petzold A."/>
            <person name="Susuki M."/>
            <person name="Suzuki K.-i.T."/>
            <person name="Hayashi T."/>
            <person name="Toyoda A."/>
            <person name="Oliveira C."/>
            <person name="Osipova E."/>
            <person name="Leigh N.D."/>
            <person name="Simon A."/>
            <person name="Yun M.H."/>
        </authorList>
    </citation>
    <scope>NUCLEOTIDE SEQUENCE</scope>
    <source>
        <strain evidence="1">20211129_DDA</strain>
        <tissue evidence="1">Liver</tissue>
    </source>
</reference>
<keyword evidence="2" id="KW-1185">Reference proteome</keyword>
<organism evidence="1 2">
    <name type="scientific">Pleurodeles waltl</name>
    <name type="common">Iberian ribbed newt</name>
    <dbReference type="NCBI Taxonomy" id="8319"/>
    <lineage>
        <taxon>Eukaryota</taxon>
        <taxon>Metazoa</taxon>
        <taxon>Chordata</taxon>
        <taxon>Craniata</taxon>
        <taxon>Vertebrata</taxon>
        <taxon>Euteleostomi</taxon>
        <taxon>Amphibia</taxon>
        <taxon>Batrachia</taxon>
        <taxon>Caudata</taxon>
        <taxon>Salamandroidea</taxon>
        <taxon>Salamandridae</taxon>
        <taxon>Pleurodelinae</taxon>
        <taxon>Pleurodeles</taxon>
    </lineage>
</organism>
<dbReference type="AlphaFoldDB" id="A0AAV7NX60"/>
<accession>A0AAV7NX60</accession>